<dbReference type="GO" id="GO:0004519">
    <property type="term" value="F:endonuclease activity"/>
    <property type="evidence" value="ECO:0007669"/>
    <property type="project" value="UniProtKB-KW"/>
</dbReference>
<accession>A0A552PUD3</accession>
<evidence type="ECO:0000256" key="3">
    <source>
        <dbReference type="ARBA" id="ARBA00022722"/>
    </source>
</evidence>
<dbReference type="Proteomes" id="UP000317165">
    <property type="component" value="Unassembled WGS sequence"/>
</dbReference>
<dbReference type="Pfam" id="PF07927">
    <property type="entry name" value="HicA_toxin"/>
    <property type="match status" value="1"/>
</dbReference>
<reference evidence="8 9" key="1">
    <citation type="submission" date="2019-01" db="EMBL/GenBank/DDBJ databases">
        <title>Coherence of Microcystis species and biogeography revealed through population genomics.</title>
        <authorList>
            <person name="Perez-Carrascal O.M."/>
            <person name="Terrat Y."/>
            <person name="Giani A."/>
            <person name="Fortin N."/>
            <person name="Tromas N."/>
            <person name="Shapiro B.J."/>
        </authorList>
    </citation>
    <scope>NUCLEOTIDE SEQUENCE [LARGE SCALE GENOMIC DNA]</scope>
    <source>
        <strain evidence="8">Mp_MB_F_20051200_S9</strain>
    </source>
</reference>
<dbReference type="GO" id="GO:0003729">
    <property type="term" value="F:mRNA binding"/>
    <property type="evidence" value="ECO:0007669"/>
    <property type="project" value="InterPro"/>
</dbReference>
<organism evidence="8 9">
    <name type="scientific">Microcystis panniformis Mp_MB_F_20051200_S9</name>
    <dbReference type="NCBI Taxonomy" id="2486223"/>
    <lineage>
        <taxon>Bacteria</taxon>
        <taxon>Bacillati</taxon>
        <taxon>Cyanobacteriota</taxon>
        <taxon>Cyanophyceae</taxon>
        <taxon>Oscillatoriophycideae</taxon>
        <taxon>Chroococcales</taxon>
        <taxon>Microcystaceae</taxon>
        <taxon>Microcystis</taxon>
    </lineage>
</organism>
<keyword evidence="2" id="KW-1277">Toxin-antitoxin system</keyword>
<name>A0A552PUD3_9CHRO</name>
<dbReference type="SUPFAM" id="SSF54786">
    <property type="entry name" value="YcfA/nrd intein domain"/>
    <property type="match status" value="1"/>
</dbReference>
<dbReference type="Gene3D" id="3.30.920.30">
    <property type="entry name" value="Hypothetical protein"/>
    <property type="match status" value="1"/>
</dbReference>
<sequence>MGRLSGFSYREVTRKLRKVGFEFYRTGKGDHEVWFNPQTRLKTIIPHHREIREGTLQSILKQCQISVDEFLDL</sequence>
<comment type="similarity">
    <text evidence="1">Belongs to the HicA mRNA interferase family.</text>
</comment>
<evidence type="ECO:0000256" key="6">
    <source>
        <dbReference type="ARBA" id="ARBA00022884"/>
    </source>
</evidence>
<gene>
    <name evidence="8" type="ORF">EWV53_14445</name>
</gene>
<evidence type="ECO:0000256" key="5">
    <source>
        <dbReference type="ARBA" id="ARBA00022801"/>
    </source>
</evidence>
<dbReference type="InterPro" id="IPR038570">
    <property type="entry name" value="HicA_sf"/>
</dbReference>
<dbReference type="GO" id="GO:0016787">
    <property type="term" value="F:hydrolase activity"/>
    <property type="evidence" value="ECO:0007669"/>
    <property type="project" value="UniProtKB-KW"/>
</dbReference>
<evidence type="ECO:0000256" key="7">
    <source>
        <dbReference type="ARBA" id="ARBA00023016"/>
    </source>
</evidence>
<dbReference type="AlphaFoldDB" id="A0A552PUD3"/>
<evidence type="ECO:0000313" key="9">
    <source>
        <dbReference type="Proteomes" id="UP000317165"/>
    </source>
</evidence>
<keyword evidence="5" id="KW-0378">Hydrolase</keyword>
<keyword evidence="6" id="KW-0694">RNA-binding</keyword>
<dbReference type="InterPro" id="IPR012933">
    <property type="entry name" value="HicA_mRNA_interferase"/>
</dbReference>
<evidence type="ECO:0000256" key="1">
    <source>
        <dbReference type="ARBA" id="ARBA00006620"/>
    </source>
</evidence>
<evidence type="ECO:0000313" key="8">
    <source>
        <dbReference type="EMBL" id="TRV60541.1"/>
    </source>
</evidence>
<proteinExistence type="inferred from homology"/>
<dbReference type="EMBL" id="SFAC01000169">
    <property type="protein sequence ID" value="TRV60541.1"/>
    <property type="molecule type" value="Genomic_DNA"/>
</dbReference>
<comment type="caution">
    <text evidence="8">The sequence shown here is derived from an EMBL/GenBank/DDBJ whole genome shotgun (WGS) entry which is preliminary data.</text>
</comment>
<protein>
    <submittedName>
        <fullName evidence="8">Type II toxin-antitoxin system HicA family toxin</fullName>
    </submittedName>
</protein>
<evidence type="ECO:0000256" key="2">
    <source>
        <dbReference type="ARBA" id="ARBA00022649"/>
    </source>
</evidence>
<keyword evidence="3" id="KW-0540">Nuclease</keyword>
<keyword evidence="7" id="KW-0346">Stress response</keyword>
<evidence type="ECO:0000256" key="4">
    <source>
        <dbReference type="ARBA" id="ARBA00022759"/>
    </source>
</evidence>
<keyword evidence="4" id="KW-0255">Endonuclease</keyword>